<evidence type="ECO:0000256" key="1">
    <source>
        <dbReference type="ARBA" id="ARBA00022670"/>
    </source>
</evidence>
<dbReference type="Proteomes" id="UP000198211">
    <property type="component" value="Unassembled WGS sequence"/>
</dbReference>
<dbReference type="PANTHER" id="PTHR33064">
    <property type="entry name" value="POL PROTEIN"/>
    <property type="match status" value="1"/>
</dbReference>
<feature type="domain" description="Reverse transcriptase RNase H-like" evidence="9">
    <location>
        <begin position="136"/>
        <end position="201"/>
    </location>
</feature>
<dbReference type="GO" id="GO:0004190">
    <property type="term" value="F:aspartic-type endopeptidase activity"/>
    <property type="evidence" value="ECO:0007669"/>
    <property type="project" value="UniProtKB-KW"/>
</dbReference>
<sequence length="303" mass="34764">MDKIGYLGHRKTIEGLEANPKDLKSLTDLPFPGSLRSMQSFLGSLNYYSRFIEDYVIYASVLYELREVEFAELEKRPDLREIMDQNDPIARDHDPPELQLAEPLDERLIRAHKTFIILKTKLAMTPILATSTKRERRLKTNELNYNVTEKEVLVLQRILDLYYNLLVGREIRVLTRHSTLAWLFKSTGLQGRLRQWSALLAPWTLEITKCTKGEDEILGAIAANITPRAKLDDALTNITPRKEPKGAFSAIVWSLPGWEVVKARSGYLESLTMNEAEYDSLLLGRDMLEDLDRKRLVICGDSN</sequence>
<dbReference type="GO" id="GO:0004519">
    <property type="term" value="F:endonuclease activity"/>
    <property type="evidence" value="ECO:0007669"/>
    <property type="project" value="UniProtKB-KW"/>
</dbReference>
<keyword evidence="4" id="KW-0540">Nuclease</keyword>
<gene>
    <name evidence="10" type="ORF">PHMEG_00019249</name>
</gene>
<evidence type="ECO:0000313" key="10">
    <source>
        <dbReference type="EMBL" id="OWZ08237.1"/>
    </source>
</evidence>
<keyword evidence="8 10" id="KW-0695">RNA-directed DNA polymerase</keyword>
<reference evidence="11" key="1">
    <citation type="submission" date="2017-03" db="EMBL/GenBank/DDBJ databases">
        <title>Phytopthora megakarya and P. palmivora, two closely related causual agents of cacao black pod achieved similar genome size and gene model numbers by different mechanisms.</title>
        <authorList>
            <person name="Ali S."/>
            <person name="Shao J."/>
            <person name="Larry D.J."/>
            <person name="Kronmiller B."/>
            <person name="Shen D."/>
            <person name="Strem M.D."/>
            <person name="Melnick R.L."/>
            <person name="Guiltinan M.J."/>
            <person name="Tyler B.M."/>
            <person name="Meinhardt L.W."/>
            <person name="Bailey B.A."/>
        </authorList>
    </citation>
    <scope>NUCLEOTIDE SEQUENCE [LARGE SCALE GENOMIC DNA]</scope>
    <source>
        <strain evidence="11">zdho120</strain>
    </source>
</reference>
<accession>A0A225VTV5</accession>
<dbReference type="GO" id="GO:0003964">
    <property type="term" value="F:RNA-directed DNA polymerase activity"/>
    <property type="evidence" value="ECO:0007669"/>
    <property type="project" value="UniProtKB-KW"/>
</dbReference>
<evidence type="ECO:0000256" key="8">
    <source>
        <dbReference type="ARBA" id="ARBA00022918"/>
    </source>
</evidence>
<dbReference type="InterPro" id="IPR051320">
    <property type="entry name" value="Viral_Replic_Matur_Polypro"/>
</dbReference>
<dbReference type="OrthoDB" id="782197at2759"/>
<protein>
    <submittedName>
        <fullName evidence="10">Reverse transcriptase</fullName>
    </submittedName>
</protein>
<dbReference type="InterPro" id="IPR043502">
    <property type="entry name" value="DNA/RNA_pol_sf"/>
</dbReference>
<keyword evidence="6" id="KW-0255">Endonuclease</keyword>
<keyword evidence="1" id="KW-0645">Protease</keyword>
<evidence type="ECO:0000256" key="4">
    <source>
        <dbReference type="ARBA" id="ARBA00022722"/>
    </source>
</evidence>
<dbReference type="Gene3D" id="3.30.70.270">
    <property type="match status" value="1"/>
</dbReference>
<dbReference type="InterPro" id="IPR043128">
    <property type="entry name" value="Rev_trsase/Diguanyl_cyclase"/>
</dbReference>
<keyword evidence="5" id="KW-0064">Aspartyl protease</keyword>
<keyword evidence="2" id="KW-0808">Transferase</keyword>
<dbReference type="Pfam" id="PF17917">
    <property type="entry name" value="RT_RNaseH"/>
    <property type="match status" value="1"/>
</dbReference>
<dbReference type="AlphaFoldDB" id="A0A225VTV5"/>
<evidence type="ECO:0000256" key="2">
    <source>
        <dbReference type="ARBA" id="ARBA00022679"/>
    </source>
</evidence>
<organism evidence="10 11">
    <name type="scientific">Phytophthora megakarya</name>
    <dbReference type="NCBI Taxonomy" id="4795"/>
    <lineage>
        <taxon>Eukaryota</taxon>
        <taxon>Sar</taxon>
        <taxon>Stramenopiles</taxon>
        <taxon>Oomycota</taxon>
        <taxon>Peronosporomycetes</taxon>
        <taxon>Peronosporales</taxon>
        <taxon>Peronosporaceae</taxon>
        <taxon>Phytophthora</taxon>
    </lineage>
</organism>
<dbReference type="PANTHER" id="PTHR33064:SF37">
    <property type="entry name" value="RIBONUCLEASE H"/>
    <property type="match status" value="1"/>
</dbReference>
<dbReference type="EMBL" id="NBNE01003224">
    <property type="protein sequence ID" value="OWZ08237.1"/>
    <property type="molecule type" value="Genomic_DNA"/>
</dbReference>
<evidence type="ECO:0000313" key="11">
    <source>
        <dbReference type="Proteomes" id="UP000198211"/>
    </source>
</evidence>
<proteinExistence type="predicted"/>
<evidence type="ECO:0000259" key="9">
    <source>
        <dbReference type="Pfam" id="PF17917"/>
    </source>
</evidence>
<name>A0A225VTV5_9STRA</name>
<dbReference type="GO" id="GO:0006508">
    <property type="term" value="P:proteolysis"/>
    <property type="evidence" value="ECO:0007669"/>
    <property type="project" value="UniProtKB-KW"/>
</dbReference>
<keyword evidence="11" id="KW-1185">Reference proteome</keyword>
<keyword evidence="7" id="KW-0378">Hydrolase</keyword>
<dbReference type="InterPro" id="IPR041373">
    <property type="entry name" value="RT_RNaseH"/>
</dbReference>
<evidence type="ECO:0000256" key="6">
    <source>
        <dbReference type="ARBA" id="ARBA00022759"/>
    </source>
</evidence>
<evidence type="ECO:0000256" key="3">
    <source>
        <dbReference type="ARBA" id="ARBA00022695"/>
    </source>
</evidence>
<evidence type="ECO:0000256" key="7">
    <source>
        <dbReference type="ARBA" id="ARBA00022801"/>
    </source>
</evidence>
<dbReference type="SUPFAM" id="SSF56672">
    <property type="entry name" value="DNA/RNA polymerases"/>
    <property type="match status" value="1"/>
</dbReference>
<keyword evidence="3" id="KW-0548">Nucleotidyltransferase</keyword>
<evidence type="ECO:0000256" key="5">
    <source>
        <dbReference type="ARBA" id="ARBA00022750"/>
    </source>
</evidence>
<comment type="caution">
    <text evidence="10">The sequence shown here is derived from an EMBL/GenBank/DDBJ whole genome shotgun (WGS) entry which is preliminary data.</text>
</comment>